<dbReference type="RefSeq" id="YP_010661126.1">
    <property type="nucleotide sequence ID" value="NC_070882.1"/>
</dbReference>
<evidence type="ECO:0000313" key="2">
    <source>
        <dbReference type="Proteomes" id="UP000322144"/>
    </source>
</evidence>
<reference evidence="1 2" key="1">
    <citation type="submission" date="2019-06" db="EMBL/GenBank/DDBJ databases">
        <title>A distant relative of Phikzvirus genus phages from a therapeutic phage collection.</title>
        <authorList>
            <person name="Hejnowicz M.S."/>
            <person name="Dabrowski K."/>
            <person name="Gawor J."/>
            <person name="Weber-Dabrowska B."/>
            <person name="Gromadka R."/>
            <person name="Lobocka M.B."/>
        </authorList>
    </citation>
    <scope>NUCLEOTIDE SEQUENCE [LARGE SCALE GENOMIC DNA]</scope>
</reference>
<name>A0A5C1K867_9CAUD</name>
<dbReference type="KEGG" id="vg:77936751"/>
<proteinExistence type="predicted"/>
<dbReference type="GeneID" id="77936751"/>
<keyword evidence="2" id="KW-1185">Reference proteome</keyword>
<dbReference type="EMBL" id="MN103543">
    <property type="protein sequence ID" value="QEM42115.1"/>
    <property type="molecule type" value="Genomic_DNA"/>
</dbReference>
<accession>A0A5C1K867</accession>
<evidence type="ECO:0000313" key="1">
    <source>
        <dbReference type="EMBL" id="QEM42115.1"/>
    </source>
</evidence>
<dbReference type="Proteomes" id="UP000322144">
    <property type="component" value="Segment"/>
</dbReference>
<organism evidence="1 2">
    <name type="scientific">Pseudomonas phage vB_PaeM_PS119XW</name>
    <dbReference type="NCBI Taxonomy" id="2601632"/>
    <lineage>
        <taxon>Viruses</taxon>
        <taxon>Duplodnaviria</taxon>
        <taxon>Heunggongvirae</taxon>
        <taxon>Uroviricota</taxon>
        <taxon>Caudoviricetes</taxon>
        <taxon>Chimalliviridae</taxon>
        <taxon>Pawinskivirus</taxon>
        <taxon>Pawinskivirus PS119XW</taxon>
    </lineage>
</organism>
<protein>
    <submittedName>
        <fullName evidence="1">Uncharacterized protein</fullName>
    </submittedName>
</protein>
<sequence length="250" mass="28358">MSILKVTTMPNINLLLRYAISLEAEMDDLINQLFDEVNNPRADRPYDVWVEPDSDNGIQPPTITELINNTDDMWTYYNRSGRSNVKSYKYGPDWMLVEFGGEVFYLYTLKSITEIQLQDMKYFADGGAGLNSYISKVIRGGYVAKNINNEIILTPGFEMYKSEGPIIFIHVRNKKEEKNMSSLATLTGYKAAIEQAGIDGLSQPARKLMQIGLSQIDTEHGFTSVSTENFEESIAVENIEERMAFISNEE</sequence>